<gene>
    <name evidence="2" type="ORF">QEH52_05075</name>
</gene>
<name>A0ABU1ART5_9BACT</name>
<sequence length="163" mass="18413">MKYIAIVLTSLMLGVLGHASSNDQALWGKSDYGMTIEQVLEAFPDATMNPNNSNSDDGIVIISDLKVGIHECEVHFFIGLRGLYLVKLEPQKPNNSTFIALEKLLRLKYGKPVSIRDLVNIKLHTREWYDAPRTVRIAFLDQVDNKKLSIVYTHEKQDAINSL</sequence>
<accession>A0ABU1ART5</accession>
<evidence type="ECO:0000256" key="1">
    <source>
        <dbReference type="SAM" id="SignalP"/>
    </source>
</evidence>
<evidence type="ECO:0000313" key="2">
    <source>
        <dbReference type="EMBL" id="MDQ8206869.1"/>
    </source>
</evidence>
<dbReference type="Proteomes" id="UP001225316">
    <property type="component" value="Unassembled WGS sequence"/>
</dbReference>
<proteinExistence type="predicted"/>
<reference evidence="2 3" key="1">
    <citation type="submission" date="2023-04" db="EMBL/GenBank/DDBJ databases">
        <title>A novel bacteria isolated from coastal sediment.</title>
        <authorList>
            <person name="Liu X.-J."/>
            <person name="Du Z.-J."/>
        </authorList>
    </citation>
    <scope>NUCLEOTIDE SEQUENCE [LARGE SCALE GENOMIC DNA]</scope>
    <source>
        <strain evidence="2 3">SDUM461003</strain>
    </source>
</reference>
<comment type="caution">
    <text evidence="2">The sequence shown here is derived from an EMBL/GenBank/DDBJ whole genome shotgun (WGS) entry which is preliminary data.</text>
</comment>
<protein>
    <submittedName>
        <fullName evidence="2">Uncharacterized protein</fullName>
    </submittedName>
</protein>
<organism evidence="2 3">
    <name type="scientific">Thalassobacterium maritimum</name>
    <dbReference type="NCBI Taxonomy" id="3041265"/>
    <lineage>
        <taxon>Bacteria</taxon>
        <taxon>Pseudomonadati</taxon>
        <taxon>Verrucomicrobiota</taxon>
        <taxon>Opitutia</taxon>
        <taxon>Puniceicoccales</taxon>
        <taxon>Coraliomargaritaceae</taxon>
        <taxon>Thalassobacterium</taxon>
    </lineage>
</organism>
<dbReference type="RefSeq" id="WP_308949004.1">
    <property type="nucleotide sequence ID" value="NZ_JARXHW010000008.1"/>
</dbReference>
<evidence type="ECO:0000313" key="3">
    <source>
        <dbReference type="Proteomes" id="UP001225316"/>
    </source>
</evidence>
<feature type="chain" id="PRO_5047139563" evidence="1">
    <location>
        <begin position="20"/>
        <end position="163"/>
    </location>
</feature>
<keyword evidence="3" id="KW-1185">Reference proteome</keyword>
<feature type="signal peptide" evidence="1">
    <location>
        <begin position="1"/>
        <end position="19"/>
    </location>
</feature>
<keyword evidence="1" id="KW-0732">Signal</keyword>
<dbReference type="EMBL" id="JARXHW010000008">
    <property type="protein sequence ID" value="MDQ8206869.1"/>
    <property type="molecule type" value="Genomic_DNA"/>
</dbReference>